<comment type="caution">
    <text evidence="1">The sequence shown here is derived from an EMBL/GenBank/DDBJ whole genome shotgun (WGS) entry which is preliminary data.</text>
</comment>
<sequence length="198" mass="22476">MQLHGQQYHYTPQAVLSGVVPSYAKSESVQHLRKVEYLARRPEHRGRPLTEAPVCFSVNGIPGPYLSQLVRGEVAVDRPNDTIFTHLGWSRTSLAFDFPGFRTLPVARINTLVGSDKRPITRQEFAREVAYRISEMIKEGKAELQNPTGGYSSYAQYLVPGEERWRLDRVKARHLRLIAVIFYGKNWVPVLAVDVDGQ</sequence>
<dbReference type="EMBL" id="JBBXMP010000134">
    <property type="protein sequence ID" value="KAL0061470.1"/>
    <property type="molecule type" value="Genomic_DNA"/>
</dbReference>
<dbReference type="Proteomes" id="UP001437256">
    <property type="component" value="Unassembled WGS sequence"/>
</dbReference>
<evidence type="ECO:0000313" key="1">
    <source>
        <dbReference type="EMBL" id="KAL0061470.1"/>
    </source>
</evidence>
<protein>
    <submittedName>
        <fullName evidence="1">Uncharacterized protein</fullName>
    </submittedName>
</protein>
<reference evidence="1 2" key="1">
    <citation type="submission" date="2024-05" db="EMBL/GenBank/DDBJ databases">
        <title>A draft genome resource for the thread blight pathogen Marasmius tenuissimus strain MS-2.</title>
        <authorList>
            <person name="Yulfo-Soto G.E."/>
            <person name="Baruah I.K."/>
            <person name="Amoako-Attah I."/>
            <person name="Bukari Y."/>
            <person name="Meinhardt L.W."/>
            <person name="Bailey B.A."/>
            <person name="Cohen S.P."/>
        </authorList>
    </citation>
    <scope>NUCLEOTIDE SEQUENCE [LARGE SCALE GENOMIC DNA]</scope>
    <source>
        <strain evidence="1 2">MS-2</strain>
    </source>
</reference>
<gene>
    <name evidence="1" type="ORF">AAF712_011693</name>
</gene>
<proteinExistence type="predicted"/>
<name>A0ABR2ZII7_9AGAR</name>
<keyword evidence="2" id="KW-1185">Reference proteome</keyword>
<accession>A0ABR2ZII7</accession>
<evidence type="ECO:0000313" key="2">
    <source>
        <dbReference type="Proteomes" id="UP001437256"/>
    </source>
</evidence>
<organism evidence="1 2">
    <name type="scientific">Marasmius tenuissimus</name>
    <dbReference type="NCBI Taxonomy" id="585030"/>
    <lineage>
        <taxon>Eukaryota</taxon>
        <taxon>Fungi</taxon>
        <taxon>Dikarya</taxon>
        <taxon>Basidiomycota</taxon>
        <taxon>Agaricomycotina</taxon>
        <taxon>Agaricomycetes</taxon>
        <taxon>Agaricomycetidae</taxon>
        <taxon>Agaricales</taxon>
        <taxon>Marasmiineae</taxon>
        <taxon>Marasmiaceae</taxon>
        <taxon>Marasmius</taxon>
    </lineage>
</organism>